<sequence>MRTYLKATTKLKKNRWAKERPQKLQSLRDDAYLSGEGGREKETVPKWRTLLSCRQSSVVRVLLAVYEFFWLRGDDRSAWHSDGNRSRLILVLWVNSEPDRAPRLQLEPVRSD</sequence>
<proteinExistence type="predicted"/>
<gene>
    <name evidence="1" type="ORF">B296_00027107</name>
</gene>
<dbReference type="AlphaFoldDB" id="A0A427A6H0"/>
<name>A0A427A6H0_ENSVE</name>
<dbReference type="Proteomes" id="UP000287651">
    <property type="component" value="Unassembled WGS sequence"/>
</dbReference>
<dbReference type="EMBL" id="AMZH03003620">
    <property type="protein sequence ID" value="RRT71748.1"/>
    <property type="molecule type" value="Genomic_DNA"/>
</dbReference>
<protein>
    <submittedName>
        <fullName evidence="1">Uncharacterized protein</fullName>
    </submittedName>
</protein>
<reference evidence="1 2" key="1">
    <citation type="journal article" date="2014" name="Agronomy (Basel)">
        <title>A Draft Genome Sequence for Ensete ventricosum, the Drought-Tolerant Tree Against Hunger.</title>
        <authorList>
            <person name="Harrison J."/>
            <person name="Moore K.A."/>
            <person name="Paszkiewicz K."/>
            <person name="Jones T."/>
            <person name="Grant M."/>
            <person name="Ambacheew D."/>
            <person name="Muzemil S."/>
            <person name="Studholme D.J."/>
        </authorList>
    </citation>
    <scope>NUCLEOTIDE SEQUENCE [LARGE SCALE GENOMIC DNA]</scope>
</reference>
<accession>A0A427A6H0</accession>
<evidence type="ECO:0000313" key="1">
    <source>
        <dbReference type="EMBL" id="RRT71748.1"/>
    </source>
</evidence>
<organism evidence="1 2">
    <name type="scientific">Ensete ventricosum</name>
    <name type="common">Abyssinian banana</name>
    <name type="synonym">Musa ensete</name>
    <dbReference type="NCBI Taxonomy" id="4639"/>
    <lineage>
        <taxon>Eukaryota</taxon>
        <taxon>Viridiplantae</taxon>
        <taxon>Streptophyta</taxon>
        <taxon>Embryophyta</taxon>
        <taxon>Tracheophyta</taxon>
        <taxon>Spermatophyta</taxon>
        <taxon>Magnoliopsida</taxon>
        <taxon>Liliopsida</taxon>
        <taxon>Zingiberales</taxon>
        <taxon>Musaceae</taxon>
        <taxon>Ensete</taxon>
    </lineage>
</organism>
<comment type="caution">
    <text evidence="1">The sequence shown here is derived from an EMBL/GenBank/DDBJ whole genome shotgun (WGS) entry which is preliminary data.</text>
</comment>
<evidence type="ECO:0000313" key="2">
    <source>
        <dbReference type="Proteomes" id="UP000287651"/>
    </source>
</evidence>